<evidence type="ECO:0000313" key="1">
    <source>
        <dbReference type="EMBL" id="KAK1118791.1"/>
    </source>
</evidence>
<proteinExistence type="predicted"/>
<keyword evidence="2" id="KW-1185">Reference proteome</keyword>
<dbReference type="EMBL" id="JAHYIQ010000041">
    <property type="protein sequence ID" value="KAK1118791.1"/>
    <property type="molecule type" value="Genomic_DNA"/>
</dbReference>
<dbReference type="Proteomes" id="UP001177670">
    <property type="component" value="Unassembled WGS sequence"/>
</dbReference>
<gene>
    <name evidence="1" type="ORF">K0M31_014791</name>
</gene>
<dbReference type="AlphaFoldDB" id="A0AA40FH18"/>
<name>A0AA40FH18_9HYME</name>
<comment type="caution">
    <text evidence="1">The sequence shown here is derived from an EMBL/GenBank/DDBJ whole genome shotgun (WGS) entry which is preliminary data.</text>
</comment>
<organism evidence="1 2">
    <name type="scientific">Melipona bicolor</name>
    <dbReference type="NCBI Taxonomy" id="60889"/>
    <lineage>
        <taxon>Eukaryota</taxon>
        <taxon>Metazoa</taxon>
        <taxon>Ecdysozoa</taxon>
        <taxon>Arthropoda</taxon>
        <taxon>Hexapoda</taxon>
        <taxon>Insecta</taxon>
        <taxon>Pterygota</taxon>
        <taxon>Neoptera</taxon>
        <taxon>Endopterygota</taxon>
        <taxon>Hymenoptera</taxon>
        <taxon>Apocrita</taxon>
        <taxon>Aculeata</taxon>
        <taxon>Apoidea</taxon>
        <taxon>Anthophila</taxon>
        <taxon>Apidae</taxon>
        <taxon>Melipona</taxon>
    </lineage>
</organism>
<reference evidence="1" key="1">
    <citation type="submission" date="2021-10" db="EMBL/GenBank/DDBJ databases">
        <title>Melipona bicolor Genome sequencing and assembly.</title>
        <authorList>
            <person name="Araujo N.S."/>
            <person name="Arias M.C."/>
        </authorList>
    </citation>
    <scope>NUCLEOTIDE SEQUENCE</scope>
    <source>
        <strain evidence="1">USP_2M_L1-L4_2017</strain>
        <tissue evidence="1">Whole body</tissue>
    </source>
</reference>
<accession>A0AA40FH18</accession>
<protein>
    <submittedName>
        <fullName evidence="1">Uncharacterized protein</fullName>
    </submittedName>
</protein>
<evidence type="ECO:0000313" key="2">
    <source>
        <dbReference type="Proteomes" id="UP001177670"/>
    </source>
</evidence>
<sequence>MRQKAVGGRRQERRYLRCGAAWWWCCVALHGAKGPTQGAVEFIGASGAFRPSEMVNGNL</sequence>